<reference evidence="1" key="1">
    <citation type="journal article" date="2019" name="Sci. Rep.">
        <title>Draft genome of Tanacetum cinerariifolium, the natural source of mosquito coil.</title>
        <authorList>
            <person name="Yamashiro T."/>
            <person name="Shiraishi A."/>
            <person name="Satake H."/>
            <person name="Nakayama K."/>
        </authorList>
    </citation>
    <scope>NUCLEOTIDE SEQUENCE</scope>
</reference>
<name>A0A699IN58_TANCI</name>
<dbReference type="AlphaFoldDB" id="A0A699IN58"/>
<evidence type="ECO:0000313" key="1">
    <source>
        <dbReference type="EMBL" id="GEZ76231.1"/>
    </source>
</evidence>
<organism evidence="1">
    <name type="scientific">Tanacetum cinerariifolium</name>
    <name type="common">Dalmatian daisy</name>
    <name type="synonym">Chrysanthemum cinerariifolium</name>
    <dbReference type="NCBI Taxonomy" id="118510"/>
    <lineage>
        <taxon>Eukaryota</taxon>
        <taxon>Viridiplantae</taxon>
        <taxon>Streptophyta</taxon>
        <taxon>Embryophyta</taxon>
        <taxon>Tracheophyta</taxon>
        <taxon>Spermatophyta</taxon>
        <taxon>Magnoliopsida</taxon>
        <taxon>eudicotyledons</taxon>
        <taxon>Gunneridae</taxon>
        <taxon>Pentapetalae</taxon>
        <taxon>asterids</taxon>
        <taxon>campanulids</taxon>
        <taxon>Asterales</taxon>
        <taxon>Asteraceae</taxon>
        <taxon>Asteroideae</taxon>
        <taxon>Anthemideae</taxon>
        <taxon>Anthemidinae</taxon>
        <taxon>Tanacetum</taxon>
    </lineage>
</organism>
<comment type="caution">
    <text evidence="1">The sequence shown here is derived from an EMBL/GenBank/DDBJ whole genome shotgun (WGS) entry which is preliminary data.</text>
</comment>
<protein>
    <submittedName>
        <fullName evidence="1">Uncharacterized protein</fullName>
    </submittedName>
</protein>
<sequence>KNERTIYGVDYKPNAPLFVVVASVWLFRGEEGGGDDDVVVVRRLTRGEWRRVVASGVVGLIDRETGSVFGVRRKRSPEKFSGGDGGGGG</sequence>
<feature type="non-terminal residue" evidence="1">
    <location>
        <position position="1"/>
    </location>
</feature>
<gene>
    <name evidence="1" type="ORF">Tci_548204</name>
</gene>
<accession>A0A699IN58</accession>
<dbReference type="EMBL" id="BKCJ010320195">
    <property type="protein sequence ID" value="GEZ76231.1"/>
    <property type="molecule type" value="Genomic_DNA"/>
</dbReference>
<proteinExistence type="predicted"/>